<evidence type="ECO:0000259" key="5">
    <source>
        <dbReference type="Pfam" id="PF13407"/>
    </source>
</evidence>
<organism evidence="6 7">
    <name type="scientific">Jatrophihabitans telluris</name>
    <dbReference type="NCBI Taxonomy" id="2038343"/>
    <lineage>
        <taxon>Bacteria</taxon>
        <taxon>Bacillati</taxon>
        <taxon>Actinomycetota</taxon>
        <taxon>Actinomycetes</taxon>
        <taxon>Jatrophihabitantales</taxon>
        <taxon>Jatrophihabitantaceae</taxon>
        <taxon>Jatrophihabitans</taxon>
    </lineage>
</organism>
<keyword evidence="2 4" id="KW-0732">Signal</keyword>
<sequence length="375" mass="38432">MRIRALGVIAISTVTVLSMAACSSSKKTTTGGTTGSGSGSSSSSSTGAVKGKVGVILPDTQSSARWESFDKPLLTKAFGDAGVTADIQNALGDKSKFVSIADGMIQEGVSVLAIVNLDSATGAQVEAKAKAAGVKTIDYDRLTLGGTADYYVSFDNVKVGELQGQGLVDCLKAKNVTSPHIIELNGSPTDNNATLFKQGADSVLNPKYSAGWKKVGDQSVPDWDNAKAVTIFEQLLTAAGGKVDGVLAANDGLGNSAITVLKKNGLKVPVTGQDATVGGLQNILAGDQCMTVYKPIADEANGLVKLTLDLLQNKPGETTGTVKDTQGNRDVPSLLLTPKAITKATVKDVVADNFVTKADLCTGKYAALCTAAGIS</sequence>
<dbReference type="InterPro" id="IPR025997">
    <property type="entry name" value="SBP_2_dom"/>
</dbReference>
<evidence type="ECO:0000313" key="7">
    <source>
        <dbReference type="Proteomes" id="UP001056336"/>
    </source>
</evidence>
<reference evidence="6" key="2">
    <citation type="submission" date="2022-05" db="EMBL/GenBank/DDBJ databases">
        <authorList>
            <person name="Kim J.-S."/>
            <person name="Lee K."/>
            <person name="Suh M."/>
            <person name="Eom M."/>
            <person name="Kim J.-S."/>
            <person name="Kim D.-S."/>
            <person name="Ko S.-H."/>
            <person name="Shin Y."/>
            <person name="Lee J.-S."/>
        </authorList>
    </citation>
    <scope>NUCLEOTIDE SEQUENCE</scope>
    <source>
        <strain evidence="6">N237</strain>
    </source>
</reference>
<dbReference type="PROSITE" id="PS51257">
    <property type="entry name" value="PROKAR_LIPOPROTEIN"/>
    <property type="match status" value="1"/>
</dbReference>
<name>A0ABY4R2R5_9ACTN</name>
<dbReference type="InterPro" id="IPR050555">
    <property type="entry name" value="Bact_Solute-Bind_Prot2"/>
</dbReference>
<comment type="subcellular location">
    <subcellularLocation>
        <location evidence="1">Cell envelope</location>
    </subcellularLocation>
</comment>
<feature type="signal peptide" evidence="4">
    <location>
        <begin position="1"/>
        <end position="20"/>
    </location>
</feature>
<evidence type="ECO:0000256" key="4">
    <source>
        <dbReference type="SAM" id="SignalP"/>
    </source>
</evidence>
<dbReference type="EMBL" id="CP097332">
    <property type="protein sequence ID" value="UQX90206.1"/>
    <property type="molecule type" value="Genomic_DNA"/>
</dbReference>
<dbReference type="RefSeq" id="WP_249774102.1">
    <property type="nucleotide sequence ID" value="NZ_CP097332.1"/>
</dbReference>
<feature type="chain" id="PRO_5046721715" evidence="4">
    <location>
        <begin position="21"/>
        <end position="375"/>
    </location>
</feature>
<dbReference type="Gene3D" id="3.40.50.2300">
    <property type="match status" value="2"/>
</dbReference>
<dbReference type="Proteomes" id="UP001056336">
    <property type="component" value="Chromosome"/>
</dbReference>
<dbReference type="SUPFAM" id="SSF53822">
    <property type="entry name" value="Periplasmic binding protein-like I"/>
    <property type="match status" value="1"/>
</dbReference>
<evidence type="ECO:0000256" key="3">
    <source>
        <dbReference type="SAM" id="MobiDB-lite"/>
    </source>
</evidence>
<evidence type="ECO:0000313" key="6">
    <source>
        <dbReference type="EMBL" id="UQX90206.1"/>
    </source>
</evidence>
<gene>
    <name evidence="6" type="ORF">M6D93_09450</name>
</gene>
<proteinExistence type="predicted"/>
<reference evidence="6" key="1">
    <citation type="journal article" date="2018" name="Int. J. Syst. Evol. Microbiol.">
        <title>Jatrophihabitans telluris sp. nov., isolated from sediment soil of lava forest wetlands and the emended description of the genus Jatrophihabitans.</title>
        <authorList>
            <person name="Lee K.C."/>
            <person name="Suh M.K."/>
            <person name="Eom M.K."/>
            <person name="Kim K.K."/>
            <person name="Kim J.S."/>
            <person name="Kim D.S."/>
            <person name="Ko S.H."/>
            <person name="Shin Y.K."/>
            <person name="Lee J.S."/>
        </authorList>
    </citation>
    <scope>NUCLEOTIDE SEQUENCE</scope>
    <source>
        <strain evidence="6">N237</strain>
    </source>
</reference>
<dbReference type="InterPro" id="IPR028082">
    <property type="entry name" value="Peripla_BP_I"/>
</dbReference>
<feature type="region of interest" description="Disordered" evidence="3">
    <location>
        <begin position="25"/>
        <end position="48"/>
    </location>
</feature>
<keyword evidence="7" id="KW-1185">Reference proteome</keyword>
<protein>
    <submittedName>
        <fullName evidence="6">Substrate-binding domain-containing protein</fullName>
    </submittedName>
</protein>
<evidence type="ECO:0000256" key="1">
    <source>
        <dbReference type="ARBA" id="ARBA00004196"/>
    </source>
</evidence>
<accession>A0ABY4R2R5</accession>
<dbReference type="PANTHER" id="PTHR30036">
    <property type="entry name" value="D-XYLOSE-BINDING PERIPLASMIC PROTEIN"/>
    <property type="match status" value="1"/>
</dbReference>
<dbReference type="Pfam" id="PF13407">
    <property type="entry name" value="Peripla_BP_4"/>
    <property type="match status" value="1"/>
</dbReference>
<evidence type="ECO:0000256" key="2">
    <source>
        <dbReference type="ARBA" id="ARBA00022729"/>
    </source>
</evidence>
<dbReference type="PANTHER" id="PTHR30036:SF1">
    <property type="entry name" value="D-XYLOSE-BINDING PERIPLASMIC PROTEIN"/>
    <property type="match status" value="1"/>
</dbReference>
<feature type="domain" description="Periplasmic binding protein" evidence="5">
    <location>
        <begin position="56"/>
        <end position="314"/>
    </location>
</feature>